<sequence>HRQRRCADYKLPQDLVLRRPSAEERVKPIPVQVLHAAQRIASANGSLAMCASARLMWTGFFFLGRPGEYCAARSGNKYFRLSDVQLLNHGHNLDLWSTPEETLRRSTDAHLNFSDQKNHHRGEKVGQKASGHPTASPTVAIADQVCHLRAHGATPATPLCAFKEGTTWFVVTSTMITALLREAVAACPECGITPADVSARSLRASGAMAMLCDGLDTDHIKLFGRWRSDELLTYLHVQAEPVYRDVSARMLRGGVYNLVPGTQAHAAFTAQPDSLYH</sequence>
<dbReference type="GO" id="GO:0003677">
    <property type="term" value="F:DNA binding"/>
    <property type="evidence" value="ECO:0007669"/>
    <property type="project" value="InterPro"/>
</dbReference>
<dbReference type="Gene3D" id="1.10.443.10">
    <property type="entry name" value="Intergrase catalytic core"/>
    <property type="match status" value="1"/>
</dbReference>
<dbReference type="Proteomes" id="UP000266841">
    <property type="component" value="Unassembled WGS sequence"/>
</dbReference>
<protein>
    <recommendedName>
        <fullName evidence="5">Tyr recombinase domain-containing protein</fullName>
    </recommendedName>
</protein>
<dbReference type="OMA" id="WSTPEET"/>
<name>K0TMQ8_THAOC</name>
<feature type="region of interest" description="Disordered" evidence="2">
    <location>
        <begin position="113"/>
        <end position="134"/>
    </location>
</feature>
<proteinExistence type="predicted"/>
<dbReference type="InterPro" id="IPR011010">
    <property type="entry name" value="DNA_brk_join_enz"/>
</dbReference>
<evidence type="ECO:0000256" key="2">
    <source>
        <dbReference type="SAM" id="MobiDB-lite"/>
    </source>
</evidence>
<dbReference type="AlphaFoldDB" id="K0TMQ8"/>
<reference evidence="3 4" key="1">
    <citation type="journal article" date="2012" name="Genome Biol.">
        <title>Genome and low-iron response of an oceanic diatom adapted to chronic iron limitation.</title>
        <authorList>
            <person name="Lommer M."/>
            <person name="Specht M."/>
            <person name="Roy A.S."/>
            <person name="Kraemer L."/>
            <person name="Andreson R."/>
            <person name="Gutowska M.A."/>
            <person name="Wolf J."/>
            <person name="Bergner S.V."/>
            <person name="Schilhabel M.B."/>
            <person name="Klostermeier U.C."/>
            <person name="Beiko R.G."/>
            <person name="Rosenstiel P."/>
            <person name="Hippler M."/>
            <person name="Laroche J."/>
        </authorList>
    </citation>
    <scope>NUCLEOTIDE SEQUENCE [LARGE SCALE GENOMIC DNA]</scope>
    <source>
        <strain evidence="3 4">CCMP1005</strain>
    </source>
</reference>
<dbReference type="GO" id="GO:0006310">
    <property type="term" value="P:DNA recombination"/>
    <property type="evidence" value="ECO:0007669"/>
    <property type="project" value="UniProtKB-KW"/>
</dbReference>
<dbReference type="InterPro" id="IPR013762">
    <property type="entry name" value="Integrase-like_cat_sf"/>
</dbReference>
<evidence type="ECO:0000313" key="3">
    <source>
        <dbReference type="EMBL" id="EJK76436.1"/>
    </source>
</evidence>
<dbReference type="OrthoDB" id="51840at2759"/>
<keyword evidence="1" id="KW-0233">DNA recombination</keyword>
<keyword evidence="4" id="KW-1185">Reference proteome</keyword>
<dbReference type="GO" id="GO:0015074">
    <property type="term" value="P:DNA integration"/>
    <property type="evidence" value="ECO:0007669"/>
    <property type="project" value="InterPro"/>
</dbReference>
<dbReference type="EMBL" id="AGNL01002148">
    <property type="protein sequence ID" value="EJK76436.1"/>
    <property type="molecule type" value="Genomic_DNA"/>
</dbReference>
<dbReference type="SUPFAM" id="SSF56349">
    <property type="entry name" value="DNA breaking-rejoining enzymes"/>
    <property type="match status" value="1"/>
</dbReference>
<evidence type="ECO:0000256" key="1">
    <source>
        <dbReference type="ARBA" id="ARBA00023172"/>
    </source>
</evidence>
<evidence type="ECO:0008006" key="5">
    <source>
        <dbReference type="Google" id="ProtNLM"/>
    </source>
</evidence>
<gene>
    <name evidence="3" type="ORF">THAOC_01801</name>
</gene>
<organism evidence="3 4">
    <name type="scientific">Thalassiosira oceanica</name>
    <name type="common">Marine diatom</name>
    <dbReference type="NCBI Taxonomy" id="159749"/>
    <lineage>
        <taxon>Eukaryota</taxon>
        <taxon>Sar</taxon>
        <taxon>Stramenopiles</taxon>
        <taxon>Ochrophyta</taxon>
        <taxon>Bacillariophyta</taxon>
        <taxon>Coscinodiscophyceae</taxon>
        <taxon>Thalassiosirophycidae</taxon>
        <taxon>Thalassiosirales</taxon>
        <taxon>Thalassiosiraceae</taxon>
        <taxon>Thalassiosira</taxon>
    </lineage>
</organism>
<comment type="caution">
    <text evidence="3">The sequence shown here is derived from an EMBL/GenBank/DDBJ whole genome shotgun (WGS) entry which is preliminary data.</text>
</comment>
<feature type="non-terminal residue" evidence="3">
    <location>
        <position position="1"/>
    </location>
</feature>
<accession>K0TMQ8</accession>
<evidence type="ECO:0000313" key="4">
    <source>
        <dbReference type="Proteomes" id="UP000266841"/>
    </source>
</evidence>